<evidence type="ECO:0000313" key="3">
    <source>
        <dbReference type="Proteomes" id="UP000252182"/>
    </source>
</evidence>
<dbReference type="SUPFAM" id="SSF47781">
    <property type="entry name" value="RuvA domain 2-like"/>
    <property type="match status" value="1"/>
</dbReference>
<gene>
    <name evidence="2" type="ORF">DTO96_100089</name>
</gene>
<accession>A0A345D7P8</accession>
<proteinExistence type="predicted"/>
<dbReference type="PANTHER" id="PTHR21180:SF32">
    <property type="entry name" value="ENDONUCLEASE_EXONUCLEASE_PHOSPHATASE FAMILY DOMAIN-CONTAINING PROTEIN 1"/>
    <property type="match status" value="1"/>
</dbReference>
<sequence length="98" mass="10560">MFNFNPIRAVLQHSTRIVCVALGLVASGSIHAADVNVASHFQLEATRGIGPKLAESIIVERTNNGAFKNWDDFAVRVKGVGEKKLKIMQADGLTLGTK</sequence>
<keyword evidence="1" id="KW-0732">Signal</keyword>
<dbReference type="KEGG" id="hyf:DTO96_100089"/>
<dbReference type="OrthoDB" id="8687931at2"/>
<dbReference type="Pfam" id="PF12836">
    <property type="entry name" value="HHH_3"/>
    <property type="match status" value="1"/>
</dbReference>
<dbReference type="Gene3D" id="1.10.150.280">
    <property type="entry name" value="AF1531-like domain"/>
    <property type="match status" value="1"/>
</dbReference>
<feature type="chain" id="PRO_5017054507" description="ComE operon protein 1" evidence="1">
    <location>
        <begin position="33"/>
        <end position="98"/>
    </location>
</feature>
<dbReference type="PANTHER" id="PTHR21180">
    <property type="entry name" value="ENDONUCLEASE/EXONUCLEASE/PHOSPHATASE FAMILY DOMAIN-CONTAINING PROTEIN 1"/>
    <property type="match status" value="1"/>
</dbReference>
<dbReference type="InterPro" id="IPR051675">
    <property type="entry name" value="Endo/Exo/Phosphatase_dom_1"/>
</dbReference>
<feature type="signal peptide" evidence="1">
    <location>
        <begin position="1"/>
        <end position="32"/>
    </location>
</feature>
<reference evidence="3" key="1">
    <citation type="submission" date="2018-07" db="EMBL/GenBank/DDBJ databases">
        <authorList>
            <person name="Kim H."/>
        </authorList>
    </citation>
    <scope>NUCLEOTIDE SEQUENCE [LARGE SCALE GENOMIC DNA]</scope>
    <source>
        <strain evidence="3">F02</strain>
    </source>
</reference>
<organism evidence="2 3">
    <name type="scientific">Ephemeroptericola cinctiostellae</name>
    <dbReference type="NCBI Taxonomy" id="2268024"/>
    <lineage>
        <taxon>Bacteria</taxon>
        <taxon>Pseudomonadati</taxon>
        <taxon>Pseudomonadota</taxon>
        <taxon>Betaproteobacteria</taxon>
        <taxon>Burkholderiales</taxon>
        <taxon>Burkholderiaceae</taxon>
        <taxon>Ephemeroptericola</taxon>
    </lineage>
</organism>
<keyword evidence="3" id="KW-1185">Reference proteome</keyword>
<dbReference type="RefSeq" id="WP_114561694.1">
    <property type="nucleotide sequence ID" value="NZ_CP031124.1"/>
</dbReference>
<evidence type="ECO:0008006" key="4">
    <source>
        <dbReference type="Google" id="ProtNLM"/>
    </source>
</evidence>
<dbReference type="AlphaFoldDB" id="A0A345D7P8"/>
<dbReference type="Proteomes" id="UP000252182">
    <property type="component" value="Chromosome"/>
</dbReference>
<dbReference type="EMBL" id="CP031124">
    <property type="protein sequence ID" value="AXF84386.1"/>
    <property type="molecule type" value="Genomic_DNA"/>
</dbReference>
<evidence type="ECO:0000313" key="2">
    <source>
        <dbReference type="EMBL" id="AXF84386.1"/>
    </source>
</evidence>
<protein>
    <recommendedName>
        <fullName evidence="4">ComE operon protein 1</fullName>
    </recommendedName>
</protein>
<name>A0A345D7P8_9BURK</name>
<evidence type="ECO:0000256" key="1">
    <source>
        <dbReference type="SAM" id="SignalP"/>
    </source>
</evidence>
<dbReference type="InterPro" id="IPR010994">
    <property type="entry name" value="RuvA_2-like"/>
</dbReference>